<dbReference type="EMBL" id="CADCWL010000069">
    <property type="protein sequence ID" value="CAA9559297.1"/>
    <property type="molecule type" value="Genomic_DNA"/>
</dbReference>
<evidence type="ECO:0000259" key="6">
    <source>
        <dbReference type="Pfam" id="PF14378"/>
    </source>
</evidence>
<evidence type="ECO:0000256" key="3">
    <source>
        <dbReference type="ARBA" id="ARBA00022989"/>
    </source>
</evidence>
<name>A0A6J4UY11_9BACT</name>
<evidence type="ECO:0000313" key="7">
    <source>
        <dbReference type="EMBL" id="CAA9559297.1"/>
    </source>
</evidence>
<proteinExistence type="predicted"/>
<organism evidence="7">
    <name type="scientific">uncultured Thermomicrobiales bacterium</name>
    <dbReference type="NCBI Taxonomy" id="1645740"/>
    <lineage>
        <taxon>Bacteria</taxon>
        <taxon>Pseudomonadati</taxon>
        <taxon>Thermomicrobiota</taxon>
        <taxon>Thermomicrobia</taxon>
        <taxon>Thermomicrobiales</taxon>
        <taxon>environmental samples</taxon>
    </lineage>
</organism>
<evidence type="ECO:0000256" key="5">
    <source>
        <dbReference type="SAM" id="Phobius"/>
    </source>
</evidence>
<keyword evidence="4 5" id="KW-0472">Membrane</keyword>
<feature type="transmembrane region" description="Helical" evidence="5">
    <location>
        <begin position="88"/>
        <end position="106"/>
    </location>
</feature>
<reference evidence="7" key="1">
    <citation type="submission" date="2020-02" db="EMBL/GenBank/DDBJ databases">
        <authorList>
            <person name="Meier V. D."/>
        </authorList>
    </citation>
    <scope>NUCLEOTIDE SEQUENCE</scope>
    <source>
        <strain evidence="7">AVDCRST_MAG19</strain>
    </source>
</reference>
<accession>A0A6J4UY11</accession>
<comment type="subcellular location">
    <subcellularLocation>
        <location evidence="1">Membrane</location>
        <topology evidence="1">Multi-pass membrane protein</topology>
    </subcellularLocation>
</comment>
<dbReference type="SUPFAM" id="SSF48317">
    <property type="entry name" value="Acid phosphatase/Vanadium-dependent haloperoxidase"/>
    <property type="match status" value="1"/>
</dbReference>
<dbReference type="InterPro" id="IPR026841">
    <property type="entry name" value="Aur1/Ipt1"/>
</dbReference>
<evidence type="ECO:0000256" key="1">
    <source>
        <dbReference type="ARBA" id="ARBA00004141"/>
    </source>
</evidence>
<dbReference type="Pfam" id="PF14378">
    <property type="entry name" value="PAP2_3"/>
    <property type="match status" value="1"/>
</dbReference>
<sequence length="136" mass="14321">MVGFFALPTAPPWLVAEAVPGAAFTPIDRVTEQVLGSLDLPFRLYGSTGHEAARGSEVRFEPNPIAAMPSIHFAATALLVFPARRAGCLLTGAALLYAALMGVALVYLGEHYVLDLVVGGAMVAIGWTAAGRWRGR</sequence>
<feature type="domain" description="Inositolphosphotransferase Aur1/Ipt1" evidence="6">
    <location>
        <begin position="2"/>
        <end position="127"/>
    </location>
</feature>
<dbReference type="PANTHER" id="PTHR31310:SF7">
    <property type="entry name" value="PA-PHOSPHATASE RELATED-FAMILY PROTEIN DDB_G0268928"/>
    <property type="match status" value="1"/>
</dbReference>
<protein>
    <recommendedName>
        <fullName evidence="6">Inositolphosphotransferase Aur1/Ipt1 domain-containing protein</fullName>
    </recommendedName>
</protein>
<keyword evidence="2 5" id="KW-0812">Transmembrane</keyword>
<gene>
    <name evidence="7" type="ORF">AVDCRST_MAG19-1671</name>
</gene>
<dbReference type="GO" id="GO:0016020">
    <property type="term" value="C:membrane"/>
    <property type="evidence" value="ECO:0007669"/>
    <property type="project" value="UniProtKB-SubCell"/>
</dbReference>
<dbReference type="InterPro" id="IPR036938">
    <property type="entry name" value="PAP2/HPO_sf"/>
</dbReference>
<dbReference type="AlphaFoldDB" id="A0A6J4UY11"/>
<feature type="transmembrane region" description="Helical" evidence="5">
    <location>
        <begin position="112"/>
        <end position="130"/>
    </location>
</feature>
<dbReference type="Gene3D" id="1.20.144.10">
    <property type="entry name" value="Phosphatidic acid phosphatase type 2/haloperoxidase"/>
    <property type="match status" value="1"/>
</dbReference>
<evidence type="ECO:0000256" key="2">
    <source>
        <dbReference type="ARBA" id="ARBA00022692"/>
    </source>
</evidence>
<dbReference type="InterPro" id="IPR052185">
    <property type="entry name" value="IPC_Synthase-Related"/>
</dbReference>
<keyword evidence="3 5" id="KW-1133">Transmembrane helix</keyword>
<evidence type="ECO:0000256" key="4">
    <source>
        <dbReference type="ARBA" id="ARBA00023136"/>
    </source>
</evidence>
<dbReference type="PANTHER" id="PTHR31310">
    <property type="match status" value="1"/>
</dbReference>